<keyword evidence="2" id="KW-1185">Reference proteome</keyword>
<dbReference type="AlphaFoldDB" id="A0AAD7MAW3"/>
<evidence type="ECO:0000313" key="2">
    <source>
        <dbReference type="Proteomes" id="UP001215598"/>
    </source>
</evidence>
<comment type="caution">
    <text evidence="1">The sequence shown here is derived from an EMBL/GenBank/DDBJ whole genome shotgun (WGS) entry which is preliminary data.</text>
</comment>
<sequence>MTALPLELQLSQLSLLPPLFRLSAKSAAAGSSKALERIPYLIADCTDLHTPRLVLPTLFAVLQRAPVPTTDELDTESLGSIAENISKVYTAIRCLKGLHDVPSHIVIYMWPLVWAWIHFITLHPSCFPYPAPAEDILCYELATVVSSLYVGHSHEKLAVPGIKLVSDSAVRAVVQATAAARSPCFCLRSTSKGGSTARVERSGTLHPSFVNSLHAELIYHGAIVTIDQLWRLNDGLALTLLKCGLVGGLTKMLHALLTETIDFDIEFLLRSTLVVLLALLTSTPIGERWMVDALKVRLLPALMSISQRALPYCTEKLFLAVTTSLVHYRVVAQRESYMPEMTSILRTMLANNERDKMPEGAKLFGPICMQRMKLWRLYEDGHCVSSQACDNMKACIASLSEK</sequence>
<proteinExistence type="predicted"/>
<dbReference type="EMBL" id="JARKIB010000431">
    <property type="protein sequence ID" value="KAJ7708545.1"/>
    <property type="molecule type" value="Genomic_DNA"/>
</dbReference>
<gene>
    <name evidence="1" type="ORF">B0H16DRAFT_1703990</name>
</gene>
<dbReference type="Proteomes" id="UP001215598">
    <property type="component" value="Unassembled WGS sequence"/>
</dbReference>
<protein>
    <submittedName>
        <fullName evidence="1">Uncharacterized protein</fullName>
    </submittedName>
</protein>
<accession>A0AAD7MAW3</accession>
<evidence type="ECO:0000313" key="1">
    <source>
        <dbReference type="EMBL" id="KAJ7708545.1"/>
    </source>
</evidence>
<organism evidence="1 2">
    <name type="scientific">Mycena metata</name>
    <dbReference type="NCBI Taxonomy" id="1033252"/>
    <lineage>
        <taxon>Eukaryota</taxon>
        <taxon>Fungi</taxon>
        <taxon>Dikarya</taxon>
        <taxon>Basidiomycota</taxon>
        <taxon>Agaricomycotina</taxon>
        <taxon>Agaricomycetes</taxon>
        <taxon>Agaricomycetidae</taxon>
        <taxon>Agaricales</taxon>
        <taxon>Marasmiineae</taxon>
        <taxon>Mycenaceae</taxon>
        <taxon>Mycena</taxon>
    </lineage>
</organism>
<reference evidence="1" key="1">
    <citation type="submission" date="2023-03" db="EMBL/GenBank/DDBJ databases">
        <title>Massive genome expansion in bonnet fungi (Mycena s.s.) driven by repeated elements and novel gene families across ecological guilds.</title>
        <authorList>
            <consortium name="Lawrence Berkeley National Laboratory"/>
            <person name="Harder C.B."/>
            <person name="Miyauchi S."/>
            <person name="Viragh M."/>
            <person name="Kuo A."/>
            <person name="Thoen E."/>
            <person name="Andreopoulos B."/>
            <person name="Lu D."/>
            <person name="Skrede I."/>
            <person name="Drula E."/>
            <person name="Henrissat B."/>
            <person name="Morin E."/>
            <person name="Kohler A."/>
            <person name="Barry K."/>
            <person name="LaButti K."/>
            <person name="Morin E."/>
            <person name="Salamov A."/>
            <person name="Lipzen A."/>
            <person name="Mereny Z."/>
            <person name="Hegedus B."/>
            <person name="Baldrian P."/>
            <person name="Stursova M."/>
            <person name="Weitz H."/>
            <person name="Taylor A."/>
            <person name="Grigoriev I.V."/>
            <person name="Nagy L.G."/>
            <person name="Martin F."/>
            <person name="Kauserud H."/>
        </authorList>
    </citation>
    <scope>NUCLEOTIDE SEQUENCE</scope>
    <source>
        <strain evidence="1">CBHHK182m</strain>
    </source>
</reference>
<name>A0AAD7MAW3_9AGAR</name>
<feature type="non-terminal residue" evidence="1">
    <location>
        <position position="402"/>
    </location>
</feature>